<dbReference type="RefSeq" id="WP_276829951.1">
    <property type="nucleotide sequence ID" value="NZ_DYTQ01000018.1"/>
</dbReference>
<gene>
    <name evidence="2" type="ORF">K8U84_01175</name>
</gene>
<dbReference type="InterPro" id="IPR000868">
    <property type="entry name" value="Isochorismatase-like_dom"/>
</dbReference>
<comment type="caution">
    <text evidence="2">The sequence shown here is derived from an EMBL/GenBank/DDBJ whole genome shotgun (WGS) entry which is preliminary data.</text>
</comment>
<dbReference type="PANTHER" id="PTHR14119:SF3">
    <property type="entry name" value="ISOCHORISMATASE DOMAIN-CONTAINING PROTEIN 2"/>
    <property type="match status" value="1"/>
</dbReference>
<dbReference type="Pfam" id="PF00857">
    <property type="entry name" value="Isochorismatase"/>
    <property type="match status" value="1"/>
</dbReference>
<dbReference type="InterPro" id="IPR036380">
    <property type="entry name" value="Isochorismatase-like_sf"/>
</dbReference>
<dbReference type="AlphaFoldDB" id="A0A9D2VEN8"/>
<dbReference type="Proteomes" id="UP000700248">
    <property type="component" value="Unassembled WGS sequence"/>
</dbReference>
<evidence type="ECO:0000259" key="1">
    <source>
        <dbReference type="Pfam" id="PF00857"/>
    </source>
</evidence>
<dbReference type="EMBL" id="DYTQ01000018">
    <property type="protein sequence ID" value="HJH23145.1"/>
    <property type="molecule type" value="Genomic_DNA"/>
</dbReference>
<reference evidence="2" key="2">
    <citation type="submission" date="2021-09" db="EMBL/GenBank/DDBJ databases">
        <authorList>
            <person name="Gilroy R."/>
        </authorList>
    </citation>
    <scope>NUCLEOTIDE SEQUENCE</scope>
    <source>
        <strain evidence="2">CHK175-13533</strain>
    </source>
</reference>
<sequence length="181" mass="20068">MLIKADDSYVVVIDVQTRLLGGIHQSDQLVKTCANVVDLAKLVGVPVLGTEQYPEGLGHSETVLIEKIGTDHIYGKTQFSCASVPAVEAKIRASQRKSLILCGMETQACVIQSALEFKDQGYNVFVVADAVSARNPQESTWALDRMRQLGIHIISFEMLGFEWIADSQHPHFKTFSKTYLR</sequence>
<feature type="domain" description="Isochorismatase-like" evidence="1">
    <location>
        <begin position="10"/>
        <end position="156"/>
    </location>
</feature>
<proteinExistence type="predicted"/>
<organism evidence="2 3">
    <name type="scientific">Paenalcaligenes hominis</name>
    <dbReference type="NCBI Taxonomy" id="643674"/>
    <lineage>
        <taxon>Bacteria</taxon>
        <taxon>Pseudomonadati</taxon>
        <taxon>Pseudomonadota</taxon>
        <taxon>Betaproteobacteria</taxon>
        <taxon>Burkholderiales</taxon>
        <taxon>Alcaligenaceae</taxon>
        <taxon>Paenalcaligenes</taxon>
    </lineage>
</organism>
<reference evidence="2" key="1">
    <citation type="journal article" date="2021" name="PeerJ">
        <title>Extensive microbial diversity within the chicken gut microbiome revealed by metagenomics and culture.</title>
        <authorList>
            <person name="Gilroy R."/>
            <person name="Ravi A."/>
            <person name="Getino M."/>
            <person name="Pursley I."/>
            <person name="Horton D.L."/>
            <person name="Alikhan N.F."/>
            <person name="Baker D."/>
            <person name="Gharbi K."/>
            <person name="Hall N."/>
            <person name="Watson M."/>
            <person name="Adriaenssens E.M."/>
            <person name="Foster-Nyarko E."/>
            <person name="Jarju S."/>
            <person name="Secka A."/>
            <person name="Antonio M."/>
            <person name="Oren A."/>
            <person name="Chaudhuri R.R."/>
            <person name="La Ragione R."/>
            <person name="Hildebrand F."/>
            <person name="Pallen M.J."/>
        </authorList>
    </citation>
    <scope>NUCLEOTIDE SEQUENCE</scope>
    <source>
        <strain evidence="2">CHK175-13533</strain>
    </source>
</reference>
<dbReference type="PANTHER" id="PTHR14119">
    <property type="entry name" value="HYDROLASE"/>
    <property type="match status" value="1"/>
</dbReference>
<dbReference type="SUPFAM" id="SSF52499">
    <property type="entry name" value="Isochorismatase-like hydrolases"/>
    <property type="match status" value="1"/>
</dbReference>
<protein>
    <submittedName>
        <fullName evidence="2">Isochorismatase family protein</fullName>
    </submittedName>
</protein>
<evidence type="ECO:0000313" key="3">
    <source>
        <dbReference type="Proteomes" id="UP000700248"/>
    </source>
</evidence>
<evidence type="ECO:0000313" key="2">
    <source>
        <dbReference type="EMBL" id="HJH23145.1"/>
    </source>
</evidence>
<accession>A0A9D2VEN8</accession>
<dbReference type="Gene3D" id="3.40.50.850">
    <property type="entry name" value="Isochorismatase-like"/>
    <property type="match status" value="1"/>
</dbReference>
<name>A0A9D2VEN8_9BURK</name>
<dbReference type="InterPro" id="IPR050993">
    <property type="entry name" value="Isochorismatase_domain"/>
</dbReference>